<dbReference type="PANTHER" id="PTHR45786">
    <property type="entry name" value="DNA BINDING PROTEIN-LIKE"/>
    <property type="match status" value="1"/>
</dbReference>
<accession>A0A9W4T7J1</accession>
<dbReference type="PANTHER" id="PTHR45786:SF74">
    <property type="entry name" value="ATP-DEPENDENT DNA HELICASE"/>
    <property type="match status" value="1"/>
</dbReference>
<reference evidence="1" key="1">
    <citation type="submission" date="2022-08" db="EMBL/GenBank/DDBJ databases">
        <authorList>
            <person name="Kallberg Y."/>
            <person name="Tangrot J."/>
            <person name="Rosling A."/>
        </authorList>
    </citation>
    <scope>NUCLEOTIDE SEQUENCE</scope>
    <source>
        <strain evidence="1">Wild A</strain>
    </source>
</reference>
<dbReference type="OrthoDB" id="1748060at2759"/>
<name>A0A9W4T7J1_9GLOM</name>
<evidence type="ECO:0000313" key="2">
    <source>
        <dbReference type="Proteomes" id="UP001153678"/>
    </source>
</evidence>
<dbReference type="EMBL" id="CAMKVN010013754">
    <property type="protein sequence ID" value="CAI2196158.1"/>
    <property type="molecule type" value="Genomic_DNA"/>
</dbReference>
<keyword evidence="2" id="KW-1185">Reference proteome</keyword>
<protein>
    <submittedName>
        <fullName evidence="1">18819_t:CDS:1</fullName>
    </submittedName>
</protein>
<feature type="non-terminal residue" evidence="1">
    <location>
        <position position="1"/>
    </location>
</feature>
<feature type="non-terminal residue" evidence="1">
    <location>
        <position position="217"/>
    </location>
</feature>
<evidence type="ECO:0000313" key="1">
    <source>
        <dbReference type="EMBL" id="CAI2196158.1"/>
    </source>
</evidence>
<gene>
    <name evidence="1" type="ORF">FWILDA_LOCUS17438</name>
</gene>
<proteinExistence type="predicted"/>
<organism evidence="1 2">
    <name type="scientific">Funneliformis geosporum</name>
    <dbReference type="NCBI Taxonomy" id="1117311"/>
    <lineage>
        <taxon>Eukaryota</taxon>
        <taxon>Fungi</taxon>
        <taxon>Fungi incertae sedis</taxon>
        <taxon>Mucoromycota</taxon>
        <taxon>Glomeromycotina</taxon>
        <taxon>Glomeromycetes</taxon>
        <taxon>Glomerales</taxon>
        <taxon>Glomeraceae</taxon>
        <taxon>Funneliformis</taxon>
    </lineage>
</organism>
<dbReference type="Proteomes" id="UP001153678">
    <property type="component" value="Unassembled WGS sequence"/>
</dbReference>
<comment type="caution">
    <text evidence="1">The sequence shown here is derived from an EMBL/GenBank/DDBJ whole genome shotgun (WGS) entry which is preliminary data.</text>
</comment>
<dbReference type="AlphaFoldDB" id="A0A9W4T7J1"/>
<sequence length="217" mass="24839">GKVNLPPLLKPPSYLLNLYTSSDSIATSFHKNIRGYNILLACISFEANINKEFQKQGISNFRIHGQVYHCIGSLLPENNHSPTFAQLYIYATEHENENQKNIMQDLNHDILLYLQNMLDECNPYIQSFCQVRNIILSNITSEISMIIHSDRTHNLHHYNASASSELAAIMIGDGHNIELTNQDIVLRLHDKGLQRISETYLSYDPLHYILLFPKGDD</sequence>